<keyword evidence="2" id="KW-1185">Reference proteome</keyword>
<sequence>MRGLHPRREPLTRLRCFRIEATLSHKGRGRKPLIHHLRDGLAARRGVGIAAEIARAQRAFAERAFDRADDGIRGLLLAEVLQH</sequence>
<gene>
    <name evidence="1" type="ORF">chiPu_0033790</name>
</gene>
<evidence type="ECO:0000313" key="2">
    <source>
        <dbReference type="Proteomes" id="UP000287033"/>
    </source>
</evidence>
<accession>A0A401U3L9</accession>
<reference evidence="1 2" key="1">
    <citation type="journal article" date="2018" name="Nat. Ecol. Evol.">
        <title>Shark genomes provide insights into elasmobranch evolution and the origin of vertebrates.</title>
        <authorList>
            <person name="Hara Y"/>
            <person name="Yamaguchi K"/>
            <person name="Onimaru K"/>
            <person name="Kadota M"/>
            <person name="Koyanagi M"/>
            <person name="Keeley SD"/>
            <person name="Tatsumi K"/>
            <person name="Tanaka K"/>
            <person name="Motone F"/>
            <person name="Kageyama Y"/>
            <person name="Nozu R"/>
            <person name="Adachi N"/>
            <person name="Nishimura O"/>
            <person name="Nakagawa R"/>
            <person name="Tanegashima C"/>
            <person name="Kiyatake I"/>
            <person name="Matsumoto R"/>
            <person name="Murakumo K"/>
            <person name="Nishida K"/>
            <person name="Terakita A"/>
            <person name="Kuratani S"/>
            <person name="Sato K"/>
            <person name="Hyodo S Kuraku.S."/>
        </authorList>
    </citation>
    <scope>NUCLEOTIDE SEQUENCE [LARGE SCALE GENOMIC DNA]</scope>
</reference>
<protein>
    <submittedName>
        <fullName evidence="1">Uncharacterized protein</fullName>
    </submittedName>
</protein>
<dbReference type="EMBL" id="BEZZ01272512">
    <property type="protein sequence ID" value="GCC49487.1"/>
    <property type="molecule type" value="Genomic_DNA"/>
</dbReference>
<proteinExistence type="predicted"/>
<evidence type="ECO:0000313" key="1">
    <source>
        <dbReference type="EMBL" id="GCC49487.1"/>
    </source>
</evidence>
<organism evidence="1 2">
    <name type="scientific">Chiloscyllium punctatum</name>
    <name type="common">Brownbanded bambooshark</name>
    <name type="synonym">Hemiscyllium punctatum</name>
    <dbReference type="NCBI Taxonomy" id="137246"/>
    <lineage>
        <taxon>Eukaryota</taxon>
        <taxon>Metazoa</taxon>
        <taxon>Chordata</taxon>
        <taxon>Craniata</taxon>
        <taxon>Vertebrata</taxon>
        <taxon>Chondrichthyes</taxon>
        <taxon>Elasmobranchii</taxon>
        <taxon>Galeomorphii</taxon>
        <taxon>Galeoidea</taxon>
        <taxon>Orectolobiformes</taxon>
        <taxon>Hemiscylliidae</taxon>
        <taxon>Chiloscyllium</taxon>
    </lineage>
</organism>
<feature type="non-terminal residue" evidence="1">
    <location>
        <position position="83"/>
    </location>
</feature>
<name>A0A401U3L9_CHIPU</name>
<comment type="caution">
    <text evidence="1">The sequence shown here is derived from an EMBL/GenBank/DDBJ whole genome shotgun (WGS) entry which is preliminary data.</text>
</comment>
<dbReference type="AlphaFoldDB" id="A0A401U3L9"/>
<dbReference type="Proteomes" id="UP000287033">
    <property type="component" value="Unassembled WGS sequence"/>
</dbReference>